<dbReference type="AlphaFoldDB" id="A0A069PPK5"/>
<gene>
    <name evidence="1" type="ORF">BG61_34255</name>
</gene>
<proteinExistence type="predicted"/>
<evidence type="ECO:0000313" key="1">
    <source>
        <dbReference type="EMBL" id="KDR39211.1"/>
    </source>
</evidence>
<dbReference type="STRING" id="60547.GCA_000751215_02943"/>
<evidence type="ECO:0000313" key="2">
    <source>
        <dbReference type="Proteomes" id="UP000027466"/>
    </source>
</evidence>
<protein>
    <submittedName>
        <fullName evidence="1">Uncharacterized protein</fullName>
    </submittedName>
</protein>
<accession>A0A069PPK5</accession>
<dbReference type="Proteomes" id="UP000027466">
    <property type="component" value="Unassembled WGS sequence"/>
</dbReference>
<sequence length="60" mass="6413">MILKESNSAAWLVEVKKRVTRLDQMTAQGGSDAAWKEAGELIAAAQILRDEIAVEASKGG</sequence>
<dbReference type="EMBL" id="JFHC01000064">
    <property type="protein sequence ID" value="KDR39211.1"/>
    <property type="molecule type" value="Genomic_DNA"/>
</dbReference>
<comment type="caution">
    <text evidence="1">The sequence shown here is derived from an EMBL/GenBank/DDBJ whole genome shotgun (WGS) entry which is preliminary data.</text>
</comment>
<organism evidence="1 2">
    <name type="scientific">Caballeronia glathei</name>
    <dbReference type="NCBI Taxonomy" id="60547"/>
    <lineage>
        <taxon>Bacteria</taxon>
        <taxon>Pseudomonadati</taxon>
        <taxon>Pseudomonadota</taxon>
        <taxon>Betaproteobacteria</taxon>
        <taxon>Burkholderiales</taxon>
        <taxon>Burkholderiaceae</taxon>
        <taxon>Caballeronia</taxon>
    </lineage>
</organism>
<reference evidence="1 2" key="1">
    <citation type="submission" date="2014-03" db="EMBL/GenBank/DDBJ databases">
        <title>Draft Genome Sequences of Four Burkholderia Strains.</title>
        <authorList>
            <person name="Liu X.Y."/>
            <person name="Li C.X."/>
            <person name="Xu J.H."/>
        </authorList>
    </citation>
    <scope>NUCLEOTIDE SEQUENCE [LARGE SCALE GENOMIC DNA]</scope>
    <source>
        <strain evidence="1 2">DSM 50014</strain>
    </source>
</reference>
<keyword evidence="2" id="KW-1185">Reference proteome</keyword>
<dbReference type="RefSeq" id="WP_035931429.1">
    <property type="nucleotide sequence ID" value="NZ_CADFFX010000020.1"/>
</dbReference>
<name>A0A069PPK5_9BURK</name>